<reference evidence="1" key="2">
    <citation type="submission" date="2023-06" db="EMBL/GenBank/DDBJ databases">
        <authorList>
            <consortium name="Lawrence Berkeley National Laboratory"/>
            <person name="Haridas S."/>
            <person name="Hensen N."/>
            <person name="Bonometti L."/>
            <person name="Westerberg I."/>
            <person name="Brannstrom I.O."/>
            <person name="Guillou S."/>
            <person name="Cros-Aarteil S."/>
            <person name="Calhoun S."/>
            <person name="Kuo A."/>
            <person name="Mondo S."/>
            <person name="Pangilinan J."/>
            <person name="Riley R."/>
            <person name="Labutti K."/>
            <person name="Andreopoulos B."/>
            <person name="Lipzen A."/>
            <person name="Chen C."/>
            <person name="Yanf M."/>
            <person name="Daum C."/>
            <person name="Ng V."/>
            <person name="Clum A."/>
            <person name="Steindorff A."/>
            <person name="Ohm R."/>
            <person name="Martin F."/>
            <person name="Silar P."/>
            <person name="Natvig D."/>
            <person name="Lalanne C."/>
            <person name="Gautier V."/>
            <person name="Ament-Velasquez S.L."/>
            <person name="Kruys A."/>
            <person name="Hutchinson M.I."/>
            <person name="Powell A.J."/>
            <person name="Barry K."/>
            <person name="Miller A.N."/>
            <person name="Grigoriev I.V."/>
            <person name="Debuchy R."/>
            <person name="Gladieux P."/>
            <person name="Thoren M.H."/>
            <person name="Johannesson H."/>
        </authorList>
    </citation>
    <scope>NUCLEOTIDE SEQUENCE</scope>
    <source>
        <strain evidence="1">CBS 560.94</strain>
    </source>
</reference>
<feature type="non-terminal residue" evidence="1">
    <location>
        <position position="1"/>
    </location>
</feature>
<evidence type="ECO:0000313" key="1">
    <source>
        <dbReference type="EMBL" id="KAK3352041.1"/>
    </source>
</evidence>
<organism evidence="1 2">
    <name type="scientific">Neurospora tetraspora</name>
    <dbReference type="NCBI Taxonomy" id="94610"/>
    <lineage>
        <taxon>Eukaryota</taxon>
        <taxon>Fungi</taxon>
        <taxon>Dikarya</taxon>
        <taxon>Ascomycota</taxon>
        <taxon>Pezizomycotina</taxon>
        <taxon>Sordariomycetes</taxon>
        <taxon>Sordariomycetidae</taxon>
        <taxon>Sordariales</taxon>
        <taxon>Sordariaceae</taxon>
        <taxon>Neurospora</taxon>
    </lineage>
</organism>
<evidence type="ECO:0000313" key="2">
    <source>
        <dbReference type="Proteomes" id="UP001278500"/>
    </source>
</evidence>
<dbReference type="EMBL" id="JAUEPP010000002">
    <property type="protein sequence ID" value="KAK3352041.1"/>
    <property type="molecule type" value="Genomic_DNA"/>
</dbReference>
<keyword evidence="2" id="KW-1185">Reference proteome</keyword>
<feature type="non-terminal residue" evidence="1">
    <location>
        <position position="168"/>
    </location>
</feature>
<gene>
    <name evidence="1" type="ORF">B0H65DRAFT_411406</name>
</gene>
<dbReference type="Proteomes" id="UP001278500">
    <property type="component" value="Unassembled WGS sequence"/>
</dbReference>
<reference evidence="1" key="1">
    <citation type="journal article" date="2023" name="Mol. Phylogenet. Evol.">
        <title>Genome-scale phylogeny and comparative genomics of the fungal order Sordariales.</title>
        <authorList>
            <person name="Hensen N."/>
            <person name="Bonometti L."/>
            <person name="Westerberg I."/>
            <person name="Brannstrom I.O."/>
            <person name="Guillou S."/>
            <person name="Cros-Aarteil S."/>
            <person name="Calhoun S."/>
            <person name="Haridas S."/>
            <person name="Kuo A."/>
            <person name="Mondo S."/>
            <person name="Pangilinan J."/>
            <person name="Riley R."/>
            <person name="LaButti K."/>
            <person name="Andreopoulos B."/>
            <person name="Lipzen A."/>
            <person name="Chen C."/>
            <person name="Yan M."/>
            <person name="Daum C."/>
            <person name="Ng V."/>
            <person name="Clum A."/>
            <person name="Steindorff A."/>
            <person name="Ohm R.A."/>
            <person name="Martin F."/>
            <person name="Silar P."/>
            <person name="Natvig D.O."/>
            <person name="Lalanne C."/>
            <person name="Gautier V."/>
            <person name="Ament-Velasquez S.L."/>
            <person name="Kruys A."/>
            <person name="Hutchinson M.I."/>
            <person name="Powell A.J."/>
            <person name="Barry K."/>
            <person name="Miller A.N."/>
            <person name="Grigoriev I.V."/>
            <person name="Debuchy R."/>
            <person name="Gladieux P."/>
            <person name="Hiltunen Thoren M."/>
            <person name="Johannesson H."/>
        </authorList>
    </citation>
    <scope>NUCLEOTIDE SEQUENCE</scope>
    <source>
        <strain evidence="1">CBS 560.94</strain>
    </source>
</reference>
<dbReference type="RefSeq" id="XP_062685336.1">
    <property type="nucleotide sequence ID" value="XM_062823838.1"/>
</dbReference>
<dbReference type="AlphaFoldDB" id="A0AAE0JMN2"/>
<name>A0AAE0JMN2_9PEZI</name>
<proteinExistence type="predicted"/>
<accession>A0AAE0JMN2</accession>
<comment type="caution">
    <text evidence="1">The sequence shown here is derived from an EMBL/GenBank/DDBJ whole genome shotgun (WGS) entry which is preliminary data.</text>
</comment>
<dbReference type="GeneID" id="87860992"/>
<sequence>PYAEFLPRLPYLWGLENVDEWKYDMRLYLNHHGLLEFIDGTHENGQANIDVETPDSWRRRRAHAYTIIRSRIDDVLPMLLTAGLKAFEDDYTFDPQQLWNYITQYIRMPKREDTLKDRMLLFLFHVDFLYEDYDAADYLYLRRKLRDEFGIHVHPEVMHRVHVNDSQI</sequence>
<protein>
    <submittedName>
        <fullName evidence="1">Uncharacterized protein</fullName>
    </submittedName>
</protein>